<evidence type="ECO:0000313" key="3">
    <source>
        <dbReference type="EMBL" id="TDY40588.1"/>
    </source>
</evidence>
<protein>
    <submittedName>
        <fullName evidence="3">Type III restriction/modification enzyme restriction subunit</fullName>
    </submittedName>
</protein>
<dbReference type="SMART" id="SM00487">
    <property type="entry name" value="DEXDc"/>
    <property type="match status" value="1"/>
</dbReference>
<comment type="caution">
    <text evidence="3">The sequence shown here is derived from an EMBL/GenBank/DDBJ whole genome shotgun (WGS) entry which is preliminary data.</text>
</comment>
<dbReference type="EMBL" id="SORF01000019">
    <property type="protein sequence ID" value="TDY40588.1"/>
    <property type="molecule type" value="Genomic_DNA"/>
</dbReference>
<accession>A0A4R8LE72</accession>
<dbReference type="Gene3D" id="3.40.50.300">
    <property type="entry name" value="P-loop containing nucleotide triphosphate hydrolases"/>
    <property type="match status" value="2"/>
</dbReference>
<dbReference type="InterPro" id="IPR001650">
    <property type="entry name" value="Helicase_C-like"/>
</dbReference>
<dbReference type="InterPro" id="IPR050496">
    <property type="entry name" value="SNF2_RAD54_helicase_repair"/>
</dbReference>
<sequence>MKTLVYRDDKNYVEAAVHFIVTRRNFERHGDDLIAAGLVDLDSAARAIVAHTMKGSRLHLKRNRLSFDFDHIFTNKHGYRFVSRPIGKLTHAILVHKSAVDEQLEPGQSRILIVPDGGDIADLFARRFASDFNLPYVAEWKDIIWLACNRRNFVQSLSVWTDPDVPDWRNVQAFEVSSSLTENEAKHLLSDLLRIGAIHLPEGITDAPSLNEVLQPDELGEYHVIDYLQTYAPHLATTIEDMATPAHDLNRPIDPAVAQMDRVPFPAQAHTVQAIISGLEQSKGVIVSSDMGTGKSIISLAVANALAKRSKNGFAVLLLVPGITIPKWIRDEIGKTLPDTPVTVLESWKDVVRYRNNKKHNGKKQLEFVLLSRDTAKLGTPKAPALIYKERMVIADRTNIEPPRKTLFVSDSTGVHVALGERDSAHSVFMMEDVWICPECHGIQKKTTKSAVKEANKYHNMDDQLAELKFSFYDLATSVEEYTSIGVDGKERRRTRYVFKKSITEYHCTECGANLMRDAVPERETVSGLKHRRLQPAWFIQRYLRGYFDLVIVDELHQYKSNSGQGEAMGAIVGASRRVLGLTGTLSDGKASSLYHLLWRICPKEMKADGLDHRSLNKFVHLYGTLEQRGRYAADEVTDAGGTTSRKVILNPPKEIPGLSPKLFVNHLADKTVFLELGDMGLPLVELEERPIFVDMDEQHALAYRVFHNELEDGMRQQYAIGNQHAFAKFIPSVVNAANQPHMLQEMYVGDEYIAFIPPNEPEELSAKERRLLEDIQAELVQNRRCVVYVRYSGEVQQDQRIADVLKQHGIRVQVLRASVSPEDRVEWLENAVEKGTQVVVCNAKLVEVGLDLLDFPTLMFYQFTDEIATMRQAARRAWRIGQHRTCKVFYYVYNGSYEMIQFKRMLQKRSHAMLLEGRLDKSEVAQFIEQDDKSASTYAIANCLGNVEDLAQKWKSLADKDIPSGVILLAEERFKREIHQAMQRLASETRRLAGVPEPIETMTLASEQTVETSRSAEQSLTPAPVVAEMFVLPLFASVQDDDAHVEPVLAPATPTAQAETPLTYGDWRKQMGMVQKAKRLNKQKITDEQIMLFAL</sequence>
<evidence type="ECO:0000259" key="2">
    <source>
        <dbReference type="PROSITE" id="PS51194"/>
    </source>
</evidence>
<evidence type="ECO:0000313" key="4">
    <source>
        <dbReference type="Proteomes" id="UP000294581"/>
    </source>
</evidence>
<dbReference type="InterPro" id="IPR006935">
    <property type="entry name" value="Helicase/UvrB_N"/>
</dbReference>
<dbReference type="InterPro" id="IPR014001">
    <property type="entry name" value="Helicase_ATP-bd"/>
</dbReference>
<dbReference type="PROSITE" id="PS51194">
    <property type="entry name" value="HELICASE_CTER"/>
    <property type="match status" value="1"/>
</dbReference>
<organism evidence="3 4">
    <name type="scientific">Alicyclobacillus sacchari</name>
    <dbReference type="NCBI Taxonomy" id="392010"/>
    <lineage>
        <taxon>Bacteria</taxon>
        <taxon>Bacillati</taxon>
        <taxon>Bacillota</taxon>
        <taxon>Bacilli</taxon>
        <taxon>Bacillales</taxon>
        <taxon>Alicyclobacillaceae</taxon>
        <taxon>Alicyclobacillus</taxon>
    </lineage>
</organism>
<gene>
    <name evidence="3" type="ORF">C7445_1198</name>
</gene>
<dbReference type="Proteomes" id="UP000294581">
    <property type="component" value="Unassembled WGS sequence"/>
</dbReference>
<dbReference type="Pfam" id="PF04851">
    <property type="entry name" value="ResIII"/>
    <property type="match status" value="1"/>
</dbReference>
<dbReference type="GO" id="GO:0003677">
    <property type="term" value="F:DNA binding"/>
    <property type="evidence" value="ECO:0007669"/>
    <property type="project" value="InterPro"/>
</dbReference>
<dbReference type="SUPFAM" id="SSF52540">
    <property type="entry name" value="P-loop containing nucleoside triphosphate hydrolases"/>
    <property type="match status" value="2"/>
</dbReference>
<dbReference type="GO" id="GO:0016787">
    <property type="term" value="F:hydrolase activity"/>
    <property type="evidence" value="ECO:0007669"/>
    <property type="project" value="InterPro"/>
</dbReference>
<dbReference type="SMART" id="SM00490">
    <property type="entry name" value="HELICc"/>
    <property type="match status" value="1"/>
</dbReference>
<keyword evidence="4" id="KW-1185">Reference proteome</keyword>
<evidence type="ECO:0000259" key="1">
    <source>
        <dbReference type="PROSITE" id="PS51192"/>
    </source>
</evidence>
<name>A0A4R8LE72_9BACL</name>
<dbReference type="Pfam" id="PF00271">
    <property type="entry name" value="Helicase_C"/>
    <property type="match status" value="1"/>
</dbReference>
<feature type="domain" description="Helicase ATP-binding" evidence="1">
    <location>
        <begin position="276"/>
        <end position="604"/>
    </location>
</feature>
<dbReference type="PANTHER" id="PTHR45629:SF7">
    <property type="entry name" value="DNA EXCISION REPAIR PROTEIN ERCC-6-RELATED"/>
    <property type="match status" value="1"/>
</dbReference>
<dbReference type="PANTHER" id="PTHR45629">
    <property type="entry name" value="SNF2/RAD54 FAMILY MEMBER"/>
    <property type="match status" value="1"/>
</dbReference>
<feature type="domain" description="Helicase C-terminal" evidence="2">
    <location>
        <begin position="772"/>
        <end position="931"/>
    </location>
</feature>
<dbReference type="InterPro" id="IPR027417">
    <property type="entry name" value="P-loop_NTPase"/>
</dbReference>
<reference evidence="3 4" key="1">
    <citation type="submission" date="2019-03" db="EMBL/GenBank/DDBJ databases">
        <title>Genomic Encyclopedia of Type Strains, Phase IV (KMG-IV): sequencing the most valuable type-strain genomes for metagenomic binning, comparative biology and taxonomic classification.</title>
        <authorList>
            <person name="Goeker M."/>
        </authorList>
    </citation>
    <scope>NUCLEOTIDE SEQUENCE [LARGE SCALE GENOMIC DNA]</scope>
    <source>
        <strain evidence="3 4">DSM 17974</strain>
    </source>
</reference>
<dbReference type="OrthoDB" id="9760715at2"/>
<dbReference type="PROSITE" id="PS51192">
    <property type="entry name" value="HELICASE_ATP_BIND_1"/>
    <property type="match status" value="1"/>
</dbReference>
<dbReference type="AlphaFoldDB" id="A0A4R8LE72"/>
<proteinExistence type="predicted"/>
<dbReference type="GO" id="GO:0005524">
    <property type="term" value="F:ATP binding"/>
    <property type="evidence" value="ECO:0007669"/>
    <property type="project" value="InterPro"/>
</dbReference>
<dbReference type="RefSeq" id="WP_134161019.1">
    <property type="nucleotide sequence ID" value="NZ_SORF01000019.1"/>
</dbReference>